<sequence>MSEANLSVLQHAAPSGPKGEEKESSPGPQTSAASSAESGNMDAISEELLDNIINSDLRRCYSETHLVCFDSLDMKAALEALQMDVGLDSSIDSMCLDLYD</sequence>
<evidence type="ECO:0000256" key="1">
    <source>
        <dbReference type="SAM" id="MobiDB-lite"/>
    </source>
</evidence>
<feature type="region of interest" description="Disordered" evidence="1">
    <location>
        <begin position="1"/>
        <end position="41"/>
    </location>
</feature>
<dbReference type="EMBL" id="GBEZ01017977">
    <property type="protein sequence ID" value="JAC68409.1"/>
    <property type="molecule type" value="Transcribed_RNA"/>
</dbReference>
<gene>
    <name evidence="2" type="ORF">TSPGSL018_28206</name>
    <name evidence="3" type="ORF">TSPGSL018_8773</name>
</gene>
<proteinExistence type="predicted"/>
<protein>
    <submittedName>
        <fullName evidence="2">Uncharacterized protein</fullName>
    </submittedName>
</protein>
<evidence type="ECO:0000313" key="3">
    <source>
        <dbReference type="EMBL" id="JAC68409.1"/>
    </source>
</evidence>
<reference evidence="2" key="1">
    <citation type="submission" date="2014-05" db="EMBL/GenBank/DDBJ databases">
        <title>The transcriptome of the halophilic microalga Tetraselmis sp. GSL018 isolated from the Great Salt Lake, Utah.</title>
        <authorList>
            <person name="Jinkerson R.E."/>
            <person name="D'Adamo S."/>
            <person name="Posewitz M.C."/>
        </authorList>
    </citation>
    <scope>NUCLEOTIDE SEQUENCE</scope>
    <source>
        <strain evidence="2">GSL018</strain>
    </source>
</reference>
<name>A0A061QJE8_9CHLO</name>
<accession>A0A061QJE8</accession>
<feature type="compositionally biased region" description="Polar residues" evidence="1">
    <location>
        <begin position="26"/>
        <end position="38"/>
    </location>
</feature>
<dbReference type="AlphaFoldDB" id="A0A061QJE8"/>
<organism evidence="2">
    <name type="scientific">Tetraselmis sp. GSL018</name>
    <dbReference type="NCBI Taxonomy" id="582737"/>
    <lineage>
        <taxon>Eukaryota</taxon>
        <taxon>Viridiplantae</taxon>
        <taxon>Chlorophyta</taxon>
        <taxon>core chlorophytes</taxon>
        <taxon>Chlorodendrophyceae</taxon>
        <taxon>Chlorodendrales</taxon>
        <taxon>Chlorodendraceae</taxon>
        <taxon>Tetraselmis</taxon>
    </lineage>
</organism>
<dbReference type="EMBL" id="GBEZ01026506">
    <property type="protein sequence ID" value="JAC60712.1"/>
    <property type="molecule type" value="Transcribed_RNA"/>
</dbReference>
<evidence type="ECO:0000313" key="2">
    <source>
        <dbReference type="EMBL" id="JAC60712.1"/>
    </source>
</evidence>